<keyword evidence="1" id="KW-0732">Signal</keyword>
<evidence type="ECO:0000313" key="3">
    <source>
        <dbReference type="Proteomes" id="UP000638732"/>
    </source>
</evidence>
<evidence type="ECO:0000256" key="1">
    <source>
        <dbReference type="SAM" id="SignalP"/>
    </source>
</evidence>
<gene>
    <name evidence="2" type="ORF">GSY63_01165</name>
</gene>
<name>A0A966DQZ7_9SPHI</name>
<dbReference type="Proteomes" id="UP000638732">
    <property type="component" value="Unassembled WGS sequence"/>
</dbReference>
<proteinExistence type="predicted"/>
<sequence>MKKFLTQASVKFSAYAYQLKKMRVLAILAIAPVLMAGCKKTQATSEEDPASYYGYGKLTVDCESKCHVSFGTPGKMNEFDVQATKATYYFRYQTKYDIDINITPLDVTQTMTLNVFSREEKQIFNNTVRKNVGEVWNSTILVP</sequence>
<dbReference type="EMBL" id="WWEO01000032">
    <property type="protein sequence ID" value="NCD67960.1"/>
    <property type="molecule type" value="Genomic_DNA"/>
</dbReference>
<evidence type="ECO:0008006" key="4">
    <source>
        <dbReference type="Google" id="ProtNLM"/>
    </source>
</evidence>
<feature type="chain" id="PRO_5036826048" description="Lipoprotein" evidence="1">
    <location>
        <begin position="37"/>
        <end position="143"/>
    </location>
</feature>
<evidence type="ECO:0000313" key="2">
    <source>
        <dbReference type="EMBL" id="NCD67960.1"/>
    </source>
</evidence>
<reference evidence="2" key="2">
    <citation type="submission" date="2020-10" db="EMBL/GenBank/DDBJ databases">
        <title>Mucilaginibacter sp. nov., isolated from soil.</title>
        <authorList>
            <person name="Jeon C.O."/>
        </authorList>
    </citation>
    <scope>NUCLEOTIDE SEQUENCE</scope>
    <source>
        <strain evidence="2">R11</strain>
    </source>
</reference>
<dbReference type="RefSeq" id="WP_166583985.1">
    <property type="nucleotide sequence ID" value="NZ_WWEO01000032.1"/>
</dbReference>
<feature type="signal peptide" evidence="1">
    <location>
        <begin position="1"/>
        <end position="36"/>
    </location>
</feature>
<organism evidence="2 3">
    <name type="scientific">Mucilaginibacter agri</name>
    <dbReference type="NCBI Taxonomy" id="2695265"/>
    <lineage>
        <taxon>Bacteria</taxon>
        <taxon>Pseudomonadati</taxon>
        <taxon>Bacteroidota</taxon>
        <taxon>Sphingobacteriia</taxon>
        <taxon>Sphingobacteriales</taxon>
        <taxon>Sphingobacteriaceae</taxon>
        <taxon>Mucilaginibacter</taxon>
    </lineage>
</organism>
<keyword evidence="3" id="KW-1185">Reference proteome</keyword>
<protein>
    <recommendedName>
        <fullName evidence="4">Lipoprotein</fullName>
    </recommendedName>
</protein>
<comment type="caution">
    <text evidence="2">The sequence shown here is derived from an EMBL/GenBank/DDBJ whole genome shotgun (WGS) entry which is preliminary data.</text>
</comment>
<dbReference type="AlphaFoldDB" id="A0A966DQZ7"/>
<reference evidence="2" key="1">
    <citation type="submission" date="2020-01" db="EMBL/GenBank/DDBJ databases">
        <authorList>
            <person name="Seo Y.L."/>
        </authorList>
    </citation>
    <scope>NUCLEOTIDE SEQUENCE</scope>
    <source>
        <strain evidence="2">R11</strain>
    </source>
</reference>
<accession>A0A966DQZ7</accession>